<evidence type="ECO:0000256" key="3">
    <source>
        <dbReference type="ARBA" id="ARBA00030668"/>
    </source>
</evidence>
<feature type="transmembrane region" description="Helical" evidence="5">
    <location>
        <begin position="70"/>
        <end position="93"/>
    </location>
</feature>
<dbReference type="InterPro" id="IPR050292">
    <property type="entry name" value="Glutamine_Synthetase"/>
</dbReference>
<keyword evidence="5" id="KW-0812">Transmembrane</keyword>
<keyword evidence="5" id="KW-1133">Transmembrane helix</keyword>
<dbReference type="PANTHER" id="PTHR20852">
    <property type="entry name" value="GLUTAMINE SYNTHETASE"/>
    <property type="match status" value="1"/>
</dbReference>
<protein>
    <recommendedName>
        <fullName evidence="3">Glutamate--ammonia ligase</fullName>
    </recommendedName>
</protein>
<accession>A0ABQ9B135</accession>
<evidence type="ECO:0000313" key="6">
    <source>
        <dbReference type="EMBL" id="KAJ6370808.1"/>
    </source>
</evidence>
<keyword evidence="2" id="KW-0963">Cytoplasm</keyword>
<keyword evidence="5" id="KW-0472">Membrane</keyword>
<evidence type="ECO:0000256" key="2">
    <source>
        <dbReference type="ARBA" id="ARBA00022490"/>
    </source>
</evidence>
<evidence type="ECO:0000256" key="4">
    <source>
        <dbReference type="ARBA" id="ARBA00049436"/>
    </source>
</evidence>
<comment type="catalytic activity">
    <reaction evidence="4">
        <text>L-glutamate + NH4(+) + ATP = L-glutamine + ADP + phosphate + H(+)</text>
        <dbReference type="Rhea" id="RHEA:16169"/>
        <dbReference type="ChEBI" id="CHEBI:15378"/>
        <dbReference type="ChEBI" id="CHEBI:28938"/>
        <dbReference type="ChEBI" id="CHEBI:29985"/>
        <dbReference type="ChEBI" id="CHEBI:30616"/>
        <dbReference type="ChEBI" id="CHEBI:43474"/>
        <dbReference type="ChEBI" id="CHEBI:58359"/>
        <dbReference type="ChEBI" id="CHEBI:456216"/>
        <dbReference type="EC" id="6.3.1.2"/>
    </reaction>
</comment>
<reference evidence="6" key="1">
    <citation type="submission" date="2022-10" db="EMBL/GenBank/DDBJ databases">
        <authorList>
            <person name="Hyden B.L."/>
            <person name="Feng K."/>
            <person name="Yates T."/>
            <person name="Jawdy S."/>
            <person name="Smart L.B."/>
            <person name="Muchero W."/>
        </authorList>
    </citation>
    <scope>NUCLEOTIDE SEQUENCE</scope>
    <source>
        <tissue evidence="6">Shoot tip</tissue>
    </source>
</reference>
<proteinExistence type="predicted"/>
<name>A0ABQ9B135_9ROSI</name>
<dbReference type="Gene3D" id="3.30.590.10">
    <property type="entry name" value="Glutamine synthetase/guanido kinase, catalytic domain"/>
    <property type="match status" value="1"/>
</dbReference>
<evidence type="ECO:0000256" key="5">
    <source>
        <dbReference type="SAM" id="Phobius"/>
    </source>
</evidence>
<evidence type="ECO:0000313" key="7">
    <source>
        <dbReference type="Proteomes" id="UP001141253"/>
    </source>
</evidence>
<dbReference type="EMBL" id="JAPFFI010000013">
    <property type="protein sequence ID" value="KAJ6370808.1"/>
    <property type="molecule type" value="Genomic_DNA"/>
</dbReference>
<gene>
    <name evidence="6" type="ORF">OIU77_001336</name>
</gene>
<organism evidence="6 7">
    <name type="scientific">Salix suchowensis</name>
    <dbReference type="NCBI Taxonomy" id="1278906"/>
    <lineage>
        <taxon>Eukaryota</taxon>
        <taxon>Viridiplantae</taxon>
        <taxon>Streptophyta</taxon>
        <taxon>Embryophyta</taxon>
        <taxon>Tracheophyta</taxon>
        <taxon>Spermatophyta</taxon>
        <taxon>Magnoliopsida</taxon>
        <taxon>eudicotyledons</taxon>
        <taxon>Gunneridae</taxon>
        <taxon>Pentapetalae</taxon>
        <taxon>rosids</taxon>
        <taxon>fabids</taxon>
        <taxon>Malpighiales</taxon>
        <taxon>Salicaceae</taxon>
        <taxon>Saliceae</taxon>
        <taxon>Salix</taxon>
    </lineage>
</organism>
<dbReference type="PANTHER" id="PTHR20852:SF93">
    <property type="entry name" value="GLUTAMINE SYNTHETASE CYTOSOLIC ISOZYME 1-1"/>
    <property type="match status" value="1"/>
</dbReference>
<sequence length="191" mass="22012">MASHVWEEIFHFYKLFSEIHVGGPITSLTKFCNIKPFSFSFSFSCWTFNRYPYRNELWAARYILERITEVGGVVLSYLILSELGSIFISVYLVGCCKCACFQYFYCLNSHEIGLLFCQGEWGRTQMTGYEVIEKAIEKVGLRHKEHISACGQGKVQRLTGLHETADICFCFNMDPYVLTSMIAETTILRKP</sequence>
<comment type="caution">
    <text evidence="6">The sequence shown here is derived from an EMBL/GenBank/DDBJ whole genome shotgun (WGS) entry which is preliminary data.</text>
</comment>
<evidence type="ECO:0000256" key="1">
    <source>
        <dbReference type="ARBA" id="ARBA00004496"/>
    </source>
</evidence>
<dbReference type="Proteomes" id="UP001141253">
    <property type="component" value="Chromosome 17"/>
</dbReference>
<comment type="subcellular location">
    <subcellularLocation>
        <location evidence="1">Cytoplasm</location>
    </subcellularLocation>
</comment>
<reference evidence="6" key="2">
    <citation type="journal article" date="2023" name="Int. J. Mol. Sci.">
        <title>De Novo Assembly and Annotation of 11 Diverse Shrub Willow (Salix) Genomes Reveals Novel Gene Organization in Sex-Linked Regions.</title>
        <authorList>
            <person name="Hyden B."/>
            <person name="Feng K."/>
            <person name="Yates T.B."/>
            <person name="Jawdy S."/>
            <person name="Cereghino C."/>
            <person name="Smart L.B."/>
            <person name="Muchero W."/>
        </authorList>
    </citation>
    <scope>NUCLEOTIDE SEQUENCE</scope>
    <source>
        <tissue evidence="6">Shoot tip</tissue>
    </source>
</reference>
<keyword evidence="7" id="KW-1185">Reference proteome</keyword>